<evidence type="ECO:0000313" key="2">
    <source>
        <dbReference type="EMBL" id="SHI38122.1"/>
    </source>
</evidence>
<dbReference type="InterPro" id="IPR050491">
    <property type="entry name" value="AmpC-like"/>
</dbReference>
<dbReference type="Gene3D" id="3.40.710.10">
    <property type="entry name" value="DD-peptidase/beta-lactamase superfamily"/>
    <property type="match status" value="1"/>
</dbReference>
<dbReference type="EMBL" id="FQYI01000001">
    <property type="protein sequence ID" value="SHI38122.1"/>
    <property type="molecule type" value="Genomic_DNA"/>
</dbReference>
<dbReference type="SUPFAM" id="SSF56601">
    <property type="entry name" value="beta-lactamase/transpeptidase-like"/>
    <property type="match status" value="1"/>
</dbReference>
<evidence type="ECO:0000313" key="3">
    <source>
        <dbReference type="Proteomes" id="UP000184335"/>
    </source>
</evidence>
<evidence type="ECO:0000259" key="1">
    <source>
        <dbReference type="Pfam" id="PF00144"/>
    </source>
</evidence>
<dbReference type="STRING" id="1118202.SAMN05443429_101361"/>
<dbReference type="InterPro" id="IPR012338">
    <property type="entry name" value="Beta-lactam/transpept-like"/>
</dbReference>
<gene>
    <name evidence="2" type="ORF">SAMN05443429_101361</name>
</gene>
<reference evidence="2 3" key="1">
    <citation type="submission" date="2016-11" db="EMBL/GenBank/DDBJ databases">
        <authorList>
            <person name="Jaros S."/>
            <person name="Januszkiewicz K."/>
            <person name="Wedrychowicz H."/>
        </authorList>
    </citation>
    <scope>NUCLEOTIDE SEQUENCE [LARGE SCALE GENOMIC DNA]</scope>
    <source>
        <strain evidence="2 3">DSM 25479</strain>
    </source>
</reference>
<organism evidence="2 3">
    <name type="scientific">Cruoricaptor ignavus</name>
    <dbReference type="NCBI Taxonomy" id="1118202"/>
    <lineage>
        <taxon>Bacteria</taxon>
        <taxon>Pseudomonadati</taxon>
        <taxon>Bacteroidota</taxon>
        <taxon>Flavobacteriia</taxon>
        <taxon>Flavobacteriales</taxon>
        <taxon>Weeksellaceae</taxon>
        <taxon>Cruoricaptor</taxon>
    </lineage>
</organism>
<dbReference type="PANTHER" id="PTHR46825">
    <property type="entry name" value="D-ALANYL-D-ALANINE-CARBOXYPEPTIDASE/ENDOPEPTIDASE AMPH"/>
    <property type="match status" value="1"/>
</dbReference>
<keyword evidence="3" id="KW-1185">Reference proteome</keyword>
<dbReference type="PANTHER" id="PTHR46825:SF8">
    <property type="entry name" value="BETA-LACTAMASE-RELATED"/>
    <property type="match status" value="1"/>
</dbReference>
<dbReference type="InterPro" id="IPR001466">
    <property type="entry name" value="Beta-lactam-related"/>
</dbReference>
<dbReference type="PROSITE" id="PS51257">
    <property type="entry name" value="PROKAR_LIPOPROTEIN"/>
    <property type="match status" value="1"/>
</dbReference>
<dbReference type="RefSeq" id="WP_073177724.1">
    <property type="nucleotide sequence ID" value="NZ_FQYI01000001.1"/>
</dbReference>
<dbReference type="Proteomes" id="UP000184335">
    <property type="component" value="Unassembled WGS sequence"/>
</dbReference>
<feature type="domain" description="Beta-lactamase-related" evidence="1">
    <location>
        <begin position="82"/>
        <end position="377"/>
    </location>
</feature>
<proteinExistence type="predicted"/>
<accession>A0A1M6ANS2</accession>
<dbReference type="Pfam" id="PF00144">
    <property type="entry name" value="Beta-lactamase"/>
    <property type="match status" value="1"/>
</dbReference>
<protein>
    <submittedName>
        <fullName evidence="2">CubicO group peptidase, beta-lactamase class C family</fullName>
    </submittedName>
</protein>
<name>A0A1M6ANS2_9FLAO</name>
<dbReference type="AlphaFoldDB" id="A0A1M6ANS2"/>
<sequence>MRIRKFHWVILIFISLLSCKKKEELRKEPVSAVPEYGDFSEVDFSKIFSERDRQMPDRQAKVAELQDYYKSVWEAGDLWGGILVAKADVVLLEEYRGHRYGPNTEPIDAETPMHIASVSKPMTAVVALKLVETGKLSLEDKVTKFFPEFPYPEVTVFTLLSQRSGLPKYEYFIEKLKPAPEELSKKFLTNRDILNLLIRYQPPLARPTGTGFMYCNTNYAMLALIIEKITKKPFPEAMQIMLFQPLKMSRSFIFMEKDSATATPSFYPKGPKQFALDRLDLVYGDKNVYSTPRDLLRFSQAMFSEKFLRKDLMDRIFQPYSTEKPGVNNYGLGFRMKIFDNGEKLTYHNGWWHGSNAVFAHLPKSKATIVAIGNKYSRRVYSALAISSMFEDFPPEADRLRKELHANPQQADSAEVYSE</sequence>
<dbReference type="OrthoDB" id="9793489at2"/>